<evidence type="ECO:0000256" key="8">
    <source>
        <dbReference type="ARBA" id="ARBA00022833"/>
    </source>
</evidence>
<protein>
    <recommendedName>
        <fullName evidence="12 13">Chaperone protein DnaJ</fullName>
    </recommendedName>
</protein>
<feature type="binding site" evidence="13">
    <location>
        <position position="206"/>
    </location>
    <ligand>
        <name>Zn(2+)</name>
        <dbReference type="ChEBI" id="CHEBI:29105"/>
        <label>2</label>
    </ligand>
</feature>
<proteinExistence type="inferred from homology"/>
<dbReference type="InterPro" id="IPR036410">
    <property type="entry name" value="HSP_DnaJ_Cys-rich_dom_sf"/>
</dbReference>
<accession>A0AB39VK97</accession>
<dbReference type="CDD" id="cd06257">
    <property type="entry name" value="DnaJ"/>
    <property type="match status" value="1"/>
</dbReference>
<comment type="domain">
    <text evidence="13">The J domain is necessary and sufficient to stimulate DnaK ATPase activity. Zinc center 1 plays an important role in the autonomous, DnaK-independent chaperone activity of DnaJ. Zinc center 2 is essential for interaction with DnaK and for DnaJ activity.</text>
</comment>
<dbReference type="PANTHER" id="PTHR43096:SF48">
    <property type="entry name" value="CHAPERONE PROTEIN DNAJ"/>
    <property type="match status" value="1"/>
</dbReference>
<dbReference type="SUPFAM" id="SSF49493">
    <property type="entry name" value="HSP40/DnaJ peptide-binding domain"/>
    <property type="match status" value="2"/>
</dbReference>
<feature type="binding site" evidence="13">
    <location>
        <position position="163"/>
    </location>
    <ligand>
        <name>Zn(2+)</name>
        <dbReference type="ChEBI" id="CHEBI:29105"/>
        <label>1</label>
    </ligand>
</feature>
<evidence type="ECO:0000259" key="16">
    <source>
        <dbReference type="PROSITE" id="PS51188"/>
    </source>
</evidence>
<dbReference type="NCBIfam" id="TIGR02349">
    <property type="entry name" value="DnaJ_bact"/>
    <property type="match status" value="1"/>
</dbReference>
<keyword evidence="4 13" id="KW-0235">DNA replication</keyword>
<dbReference type="InterPro" id="IPR012724">
    <property type="entry name" value="DnaJ"/>
</dbReference>
<dbReference type="GO" id="GO:0016491">
    <property type="term" value="F:oxidoreductase activity"/>
    <property type="evidence" value="ECO:0007669"/>
    <property type="project" value="UniProtKB-KW"/>
</dbReference>
<dbReference type="CDD" id="cd10747">
    <property type="entry name" value="DnaJ_C"/>
    <property type="match status" value="1"/>
</dbReference>
<keyword evidence="5 13" id="KW-0479">Metal-binding</keyword>
<dbReference type="CDD" id="cd10719">
    <property type="entry name" value="DnaJ_zf"/>
    <property type="match status" value="1"/>
</dbReference>
<feature type="repeat" description="CXXCXGXG motif" evidence="13">
    <location>
        <begin position="163"/>
        <end position="170"/>
    </location>
</feature>
<dbReference type="NCBIfam" id="NF008035">
    <property type="entry name" value="PRK10767.1"/>
    <property type="match status" value="1"/>
</dbReference>
<keyword evidence="7 13" id="KW-0863">Zinc-finger</keyword>
<dbReference type="InterPro" id="IPR001305">
    <property type="entry name" value="HSP_DnaJ_Cys-rich_dom"/>
</dbReference>
<dbReference type="InterPro" id="IPR036869">
    <property type="entry name" value="J_dom_sf"/>
</dbReference>
<dbReference type="PROSITE" id="PS50076">
    <property type="entry name" value="DNAJ_2"/>
    <property type="match status" value="1"/>
</dbReference>
<feature type="repeat" description="CXXCXGXG motif" evidence="13">
    <location>
        <begin position="180"/>
        <end position="187"/>
    </location>
</feature>
<dbReference type="InterPro" id="IPR001623">
    <property type="entry name" value="DnaJ_domain"/>
</dbReference>
<dbReference type="GO" id="GO:0005737">
    <property type="term" value="C:cytoplasm"/>
    <property type="evidence" value="ECO:0007669"/>
    <property type="project" value="UniProtKB-SubCell"/>
</dbReference>
<dbReference type="HAMAP" id="MF_01152">
    <property type="entry name" value="DnaJ"/>
    <property type="match status" value="1"/>
</dbReference>
<evidence type="ECO:0000256" key="11">
    <source>
        <dbReference type="ARBA" id="ARBA00061004"/>
    </source>
</evidence>
<sequence>MAKRDYYEVLGVSKDASESDIKKAYRKAAMKYHPDKFSNSSDAEKKNAEEKFKEINEAYEILSDPQKKATYDQYGHAAFENGGGGTGAGGFSGGFSGFGNGQGFDFDDLGDIFGSFFGGGGRSRSQGPKVNQGDDLRYNLTLTLEEVANGVEKEIKYKRDGKCKSCHGSGAEAGSHMKTCTKCNGSGHIRMQQRSIFGMQVMTQECDVCHGTGKVPEKACSHCHGTGVEHETVTRKIKIPAGVETGQRLVVRDGGNAGRNDGIYGDLYIFITVKKHEIFDRQGLDIYCDVPVGITTAILGGEVEVPTLNGKVKIKIAEGTQNGKEFKLREKGISYGARKGSEIVRIKIETPTNLSEKQKKILREFDGSLETKNYKEGKSFKDKIKRFFSKFEN</sequence>
<feature type="binding site" evidence="13">
    <location>
        <position position="223"/>
    </location>
    <ligand>
        <name>Zn(2+)</name>
        <dbReference type="ChEBI" id="CHEBI:29105"/>
        <label>1</label>
    </ligand>
</feature>
<dbReference type="Pfam" id="PF00226">
    <property type="entry name" value="DnaJ"/>
    <property type="match status" value="1"/>
</dbReference>
<evidence type="ECO:0000256" key="6">
    <source>
        <dbReference type="ARBA" id="ARBA00022737"/>
    </source>
</evidence>
<dbReference type="FunFam" id="1.10.287.110:FF:000031">
    <property type="entry name" value="Molecular chaperone DnaJ"/>
    <property type="match status" value="1"/>
</dbReference>
<evidence type="ECO:0000256" key="4">
    <source>
        <dbReference type="ARBA" id="ARBA00022705"/>
    </source>
</evidence>
<evidence type="ECO:0000256" key="5">
    <source>
        <dbReference type="ARBA" id="ARBA00022723"/>
    </source>
</evidence>
<comment type="function">
    <text evidence="13">Participates actively in the response to hyperosmotic and heat shock by preventing the aggregation of stress-denatured proteins and by disaggregating proteins, also in an autonomous, DnaK-independent fashion. Unfolded proteins bind initially to DnaJ; upon interaction with the DnaJ-bound protein, DnaK hydrolyzes its bound ATP, resulting in the formation of a stable complex. GrpE releases ADP from DnaK; ATP binding to DnaK triggers the release of the substrate protein, thus completing the reaction cycle. Several rounds of ATP-dependent interactions between DnaJ, DnaK and GrpE are required for fully efficient folding. Also involved, together with DnaK and GrpE, in the DNA replication of plasmids through activation of initiation proteins.</text>
</comment>
<evidence type="ECO:0000259" key="15">
    <source>
        <dbReference type="PROSITE" id="PS50076"/>
    </source>
</evidence>
<evidence type="ECO:0000313" key="17">
    <source>
        <dbReference type="EMBL" id="XDU67303.1"/>
    </source>
</evidence>
<dbReference type="GO" id="GO:0009408">
    <property type="term" value="P:response to heat"/>
    <property type="evidence" value="ECO:0007669"/>
    <property type="project" value="InterPro"/>
</dbReference>
<evidence type="ECO:0000256" key="10">
    <source>
        <dbReference type="ARBA" id="ARBA00023186"/>
    </source>
</evidence>
<reference evidence="17" key="1">
    <citation type="submission" date="2024-07" db="EMBL/GenBank/DDBJ databases">
        <authorList>
            <person name="Li X.-J."/>
            <person name="Wang X."/>
        </authorList>
    </citation>
    <scope>NUCLEOTIDE SEQUENCE</scope>
    <source>
        <strain evidence="17">HSP-334</strain>
    </source>
</reference>
<dbReference type="GO" id="GO:0051082">
    <property type="term" value="F:unfolded protein binding"/>
    <property type="evidence" value="ECO:0007669"/>
    <property type="project" value="UniProtKB-UniRule"/>
</dbReference>
<evidence type="ECO:0000256" key="13">
    <source>
        <dbReference type="HAMAP-Rule" id="MF_01152"/>
    </source>
</evidence>
<dbReference type="InterPro" id="IPR008971">
    <property type="entry name" value="HSP40/DnaJ_pept-bd"/>
</dbReference>
<dbReference type="PRINTS" id="PR00625">
    <property type="entry name" value="JDOMAIN"/>
</dbReference>
<dbReference type="FunFam" id="2.60.260.20:FF:000004">
    <property type="entry name" value="Molecular chaperone DnaJ"/>
    <property type="match status" value="1"/>
</dbReference>
<dbReference type="EMBL" id="CP165644">
    <property type="protein sequence ID" value="XDU67303.1"/>
    <property type="molecule type" value="Genomic_DNA"/>
</dbReference>
<keyword evidence="8 13" id="KW-0862">Zinc</keyword>
<dbReference type="GO" id="GO:0008270">
    <property type="term" value="F:zinc ion binding"/>
    <property type="evidence" value="ECO:0007669"/>
    <property type="project" value="UniProtKB-UniRule"/>
</dbReference>
<dbReference type="Gene3D" id="2.60.260.20">
    <property type="entry name" value="Urease metallochaperone UreE, N-terminal domain"/>
    <property type="match status" value="2"/>
</dbReference>
<dbReference type="RefSeq" id="WP_369711528.1">
    <property type="nucleotide sequence ID" value="NZ_CP165644.1"/>
</dbReference>
<feature type="repeat" description="CXXCXGXG motif" evidence="13">
    <location>
        <begin position="220"/>
        <end position="227"/>
    </location>
</feature>
<dbReference type="Gene3D" id="1.10.287.110">
    <property type="entry name" value="DnaJ domain"/>
    <property type="match status" value="1"/>
</dbReference>
<comment type="subcellular location">
    <subcellularLocation>
        <location evidence="1 13">Cytoplasm</location>
    </subcellularLocation>
</comment>
<comment type="similarity">
    <text evidence="11 13">Belongs to the DnaJ family.</text>
</comment>
<dbReference type="SUPFAM" id="SSF46565">
    <property type="entry name" value="Chaperone J-domain"/>
    <property type="match status" value="1"/>
</dbReference>
<dbReference type="SMART" id="SM00271">
    <property type="entry name" value="DnaJ"/>
    <property type="match status" value="1"/>
</dbReference>
<keyword evidence="3 13" id="KW-0963">Cytoplasm</keyword>
<evidence type="ECO:0000256" key="14">
    <source>
        <dbReference type="PROSITE-ProRule" id="PRU00546"/>
    </source>
</evidence>
<evidence type="ECO:0000256" key="12">
    <source>
        <dbReference type="ARBA" id="ARBA00067609"/>
    </source>
</evidence>
<dbReference type="GO" id="GO:0042026">
    <property type="term" value="P:protein refolding"/>
    <property type="evidence" value="ECO:0007669"/>
    <property type="project" value="TreeGrafter"/>
</dbReference>
<dbReference type="GO" id="GO:0005524">
    <property type="term" value="F:ATP binding"/>
    <property type="evidence" value="ECO:0007669"/>
    <property type="project" value="InterPro"/>
</dbReference>
<dbReference type="FunFam" id="2.10.230.10:FF:000002">
    <property type="entry name" value="Molecular chaperone DnaJ"/>
    <property type="match status" value="1"/>
</dbReference>
<keyword evidence="10 13" id="KW-0143">Chaperone</keyword>
<evidence type="ECO:0000256" key="7">
    <source>
        <dbReference type="ARBA" id="ARBA00022771"/>
    </source>
</evidence>
<feature type="binding site" evidence="13">
    <location>
        <position position="166"/>
    </location>
    <ligand>
        <name>Zn(2+)</name>
        <dbReference type="ChEBI" id="CHEBI:29105"/>
        <label>1</label>
    </ligand>
</feature>
<dbReference type="PROSITE" id="PS51188">
    <property type="entry name" value="ZF_CR"/>
    <property type="match status" value="1"/>
</dbReference>
<dbReference type="InterPro" id="IPR018253">
    <property type="entry name" value="DnaJ_domain_CS"/>
</dbReference>
<dbReference type="PANTHER" id="PTHR43096">
    <property type="entry name" value="DNAJ HOMOLOG 1, MITOCHONDRIAL-RELATED"/>
    <property type="match status" value="1"/>
</dbReference>
<dbReference type="Gene3D" id="2.10.230.10">
    <property type="entry name" value="Heat shock protein DnaJ, cysteine-rich domain"/>
    <property type="match status" value="1"/>
</dbReference>
<feature type="domain" description="CR-type" evidence="16">
    <location>
        <begin position="150"/>
        <end position="232"/>
    </location>
</feature>
<comment type="subunit">
    <text evidence="2 13">Homodimer.</text>
</comment>
<dbReference type="KEGG" id="lrug:AB8B22_02500"/>
<dbReference type="InterPro" id="IPR002939">
    <property type="entry name" value="DnaJ_C"/>
</dbReference>
<name>A0AB39VK97_9FUSO</name>
<evidence type="ECO:0000256" key="1">
    <source>
        <dbReference type="ARBA" id="ARBA00004496"/>
    </source>
</evidence>
<dbReference type="Pfam" id="PF01556">
    <property type="entry name" value="DnaJ_C"/>
    <property type="match status" value="1"/>
</dbReference>
<feature type="binding site" evidence="13">
    <location>
        <position position="183"/>
    </location>
    <ligand>
        <name>Zn(2+)</name>
        <dbReference type="ChEBI" id="CHEBI:29105"/>
        <label>2</label>
    </ligand>
</feature>
<dbReference type="GO" id="GO:0006260">
    <property type="term" value="P:DNA replication"/>
    <property type="evidence" value="ECO:0007669"/>
    <property type="project" value="UniProtKB-KW"/>
</dbReference>
<feature type="zinc finger region" description="CR-type" evidence="14">
    <location>
        <begin position="150"/>
        <end position="232"/>
    </location>
</feature>
<keyword evidence="6 13" id="KW-0677">Repeat</keyword>
<dbReference type="GO" id="GO:0031072">
    <property type="term" value="F:heat shock protein binding"/>
    <property type="evidence" value="ECO:0007669"/>
    <property type="project" value="InterPro"/>
</dbReference>
<evidence type="ECO:0000256" key="3">
    <source>
        <dbReference type="ARBA" id="ARBA00022490"/>
    </source>
</evidence>
<feature type="binding site" evidence="13">
    <location>
        <position position="209"/>
    </location>
    <ligand>
        <name>Zn(2+)</name>
        <dbReference type="ChEBI" id="CHEBI:29105"/>
        <label>2</label>
    </ligand>
</feature>
<feature type="domain" description="J" evidence="15">
    <location>
        <begin position="5"/>
        <end position="75"/>
    </location>
</feature>
<keyword evidence="9 13" id="KW-0346">Stress response</keyword>
<gene>
    <name evidence="13 17" type="primary">dnaJ</name>
    <name evidence="17" type="ORF">AB8B22_02500</name>
</gene>
<feature type="binding site" evidence="13">
    <location>
        <position position="220"/>
    </location>
    <ligand>
        <name>Zn(2+)</name>
        <dbReference type="ChEBI" id="CHEBI:29105"/>
        <label>1</label>
    </ligand>
</feature>
<evidence type="ECO:0000256" key="9">
    <source>
        <dbReference type="ARBA" id="ARBA00023016"/>
    </source>
</evidence>
<organism evidence="17">
    <name type="scientific">Leptotrichia rugosa</name>
    <dbReference type="NCBI Taxonomy" id="3239302"/>
    <lineage>
        <taxon>Bacteria</taxon>
        <taxon>Fusobacteriati</taxon>
        <taxon>Fusobacteriota</taxon>
        <taxon>Fusobacteriia</taxon>
        <taxon>Fusobacteriales</taxon>
        <taxon>Leptotrichiaceae</taxon>
        <taxon>Leptotrichia</taxon>
    </lineage>
</organism>
<feature type="repeat" description="CXXCXGXG motif" evidence="13">
    <location>
        <begin position="206"/>
        <end position="213"/>
    </location>
</feature>
<feature type="binding site" evidence="13">
    <location>
        <position position="180"/>
    </location>
    <ligand>
        <name>Zn(2+)</name>
        <dbReference type="ChEBI" id="CHEBI:29105"/>
        <label>2</label>
    </ligand>
</feature>
<comment type="cofactor">
    <cofactor evidence="13">
        <name>Zn(2+)</name>
        <dbReference type="ChEBI" id="CHEBI:29105"/>
    </cofactor>
    <text evidence="13">Binds 2 Zn(2+) ions per monomer.</text>
</comment>
<dbReference type="AlphaFoldDB" id="A0AB39VK97"/>
<evidence type="ECO:0000256" key="2">
    <source>
        <dbReference type="ARBA" id="ARBA00011738"/>
    </source>
</evidence>
<dbReference type="Pfam" id="PF00684">
    <property type="entry name" value="DnaJ_CXXCXGXG"/>
    <property type="match status" value="1"/>
</dbReference>
<keyword evidence="17" id="KW-0560">Oxidoreductase</keyword>
<dbReference type="SUPFAM" id="SSF57938">
    <property type="entry name" value="DnaJ/Hsp40 cysteine-rich domain"/>
    <property type="match status" value="1"/>
</dbReference>
<dbReference type="PROSITE" id="PS00636">
    <property type="entry name" value="DNAJ_1"/>
    <property type="match status" value="1"/>
</dbReference>